<organism evidence="1 2">
    <name type="scientific">candidate division WWE3 bacterium GW2011_GWF1_42_14</name>
    <dbReference type="NCBI Taxonomy" id="1619138"/>
    <lineage>
        <taxon>Bacteria</taxon>
        <taxon>Katanobacteria</taxon>
    </lineage>
</organism>
<evidence type="ECO:0000313" key="2">
    <source>
        <dbReference type="Proteomes" id="UP000033847"/>
    </source>
</evidence>
<comment type="caution">
    <text evidence="1">The sequence shown here is derived from an EMBL/GenBank/DDBJ whole genome shotgun (WGS) entry which is preliminary data.</text>
</comment>
<accession>A0A0G1AZE3</accession>
<sequence>MWEFVFSDRHGFETAVNRLNHSDVPSWLHSLVELRILIYSADDKEFLLQQLVLLGVPETSYRIKKI</sequence>
<name>A0A0G1AZE3_UNCKA</name>
<reference evidence="1 2" key="1">
    <citation type="journal article" date="2015" name="Nature">
        <title>rRNA introns, odd ribosomes, and small enigmatic genomes across a large radiation of phyla.</title>
        <authorList>
            <person name="Brown C.T."/>
            <person name="Hug L.A."/>
            <person name="Thomas B.C."/>
            <person name="Sharon I."/>
            <person name="Castelle C.J."/>
            <person name="Singh A."/>
            <person name="Wilkins M.J."/>
            <person name="Williams K.H."/>
            <person name="Banfield J.F."/>
        </authorList>
    </citation>
    <scope>NUCLEOTIDE SEQUENCE [LARGE SCALE GENOMIC DNA]</scope>
</reference>
<proteinExistence type="predicted"/>
<dbReference type="EMBL" id="LCCU01000001">
    <property type="protein sequence ID" value="KKS39451.1"/>
    <property type="molecule type" value="Genomic_DNA"/>
</dbReference>
<gene>
    <name evidence="1" type="ORF">UV00_C0001G0019</name>
</gene>
<dbReference type="AlphaFoldDB" id="A0A0G1AZE3"/>
<protein>
    <submittedName>
        <fullName evidence="1">Uncharacterized protein</fullName>
    </submittedName>
</protein>
<evidence type="ECO:0000313" key="1">
    <source>
        <dbReference type="EMBL" id="KKS39451.1"/>
    </source>
</evidence>
<dbReference type="Proteomes" id="UP000033847">
    <property type="component" value="Unassembled WGS sequence"/>
</dbReference>